<dbReference type="Pfam" id="PF05697">
    <property type="entry name" value="Trigger_N"/>
    <property type="match status" value="1"/>
</dbReference>
<dbReference type="InterPro" id="IPR001179">
    <property type="entry name" value="PPIase_FKBP_dom"/>
</dbReference>
<evidence type="ECO:0000256" key="2">
    <source>
        <dbReference type="ARBA" id="ARBA00005464"/>
    </source>
</evidence>
<keyword evidence="5" id="KW-0143">Chaperone</keyword>
<dbReference type="SUPFAM" id="SSF102735">
    <property type="entry name" value="Trigger factor ribosome-binding domain"/>
    <property type="match status" value="1"/>
</dbReference>
<dbReference type="Gene3D" id="3.10.50.40">
    <property type="match status" value="1"/>
</dbReference>
<dbReference type="Gene3D" id="3.30.70.1050">
    <property type="entry name" value="Trigger factor ribosome-binding domain"/>
    <property type="match status" value="1"/>
</dbReference>
<dbReference type="InterPro" id="IPR008881">
    <property type="entry name" value="Trigger_fac_ribosome-bd_bac"/>
</dbReference>
<evidence type="ECO:0000256" key="3">
    <source>
        <dbReference type="ARBA" id="ARBA00013194"/>
    </source>
</evidence>
<keyword evidence="4" id="KW-0697">Rotamase</keyword>
<dbReference type="NCBIfam" id="TIGR00115">
    <property type="entry name" value="tig"/>
    <property type="match status" value="1"/>
</dbReference>
<feature type="domain" description="PPIase FKBP-type" evidence="7">
    <location>
        <begin position="159"/>
        <end position="219"/>
    </location>
</feature>
<dbReference type="GO" id="GO:0003755">
    <property type="term" value="F:peptidyl-prolyl cis-trans isomerase activity"/>
    <property type="evidence" value="ECO:0007669"/>
    <property type="project" value="UniProtKB-KW"/>
</dbReference>
<dbReference type="EMBL" id="UOYP01000282">
    <property type="protein sequence ID" value="VAY88658.1"/>
    <property type="molecule type" value="Genomic_DNA"/>
</dbReference>
<comment type="similarity">
    <text evidence="2">Belongs to the FKBP-type PPIase family. Tig subfamily.</text>
</comment>
<dbReference type="GO" id="GO:0043335">
    <property type="term" value="P:protein unfolding"/>
    <property type="evidence" value="ECO:0007669"/>
    <property type="project" value="TreeGrafter"/>
</dbReference>
<dbReference type="PANTHER" id="PTHR30560:SF3">
    <property type="entry name" value="TRIGGER FACTOR-LIKE PROTEIN TIG, CHLOROPLASTIC"/>
    <property type="match status" value="1"/>
</dbReference>
<dbReference type="AlphaFoldDB" id="A0A3P3ZP54"/>
<gene>
    <name evidence="8" type="primary">tig</name>
    <name evidence="8" type="ORF">CARN8_3520002</name>
</gene>
<dbReference type="GO" id="GO:0044183">
    <property type="term" value="F:protein folding chaperone"/>
    <property type="evidence" value="ECO:0007669"/>
    <property type="project" value="TreeGrafter"/>
</dbReference>
<dbReference type="GO" id="GO:0015031">
    <property type="term" value="P:protein transport"/>
    <property type="evidence" value="ECO:0007669"/>
    <property type="project" value="InterPro"/>
</dbReference>
<dbReference type="GO" id="GO:0051083">
    <property type="term" value="P:'de novo' cotranslational protein folding"/>
    <property type="evidence" value="ECO:0007669"/>
    <property type="project" value="TreeGrafter"/>
</dbReference>
<evidence type="ECO:0000259" key="7">
    <source>
        <dbReference type="PROSITE" id="PS50059"/>
    </source>
</evidence>
<comment type="catalytic activity">
    <reaction evidence="1">
        <text>[protein]-peptidylproline (omega=180) = [protein]-peptidylproline (omega=0)</text>
        <dbReference type="Rhea" id="RHEA:16237"/>
        <dbReference type="Rhea" id="RHEA-COMP:10747"/>
        <dbReference type="Rhea" id="RHEA-COMP:10748"/>
        <dbReference type="ChEBI" id="CHEBI:83833"/>
        <dbReference type="ChEBI" id="CHEBI:83834"/>
        <dbReference type="EC" id="5.2.1.8"/>
    </reaction>
</comment>
<dbReference type="InterPro" id="IPR037041">
    <property type="entry name" value="Trigger_fac_C_sf"/>
</dbReference>
<evidence type="ECO:0000256" key="4">
    <source>
        <dbReference type="ARBA" id="ARBA00023110"/>
    </source>
</evidence>
<dbReference type="FunFam" id="3.10.50.40:FF:000001">
    <property type="entry name" value="Trigger factor"/>
    <property type="match status" value="1"/>
</dbReference>
<dbReference type="Pfam" id="PF00254">
    <property type="entry name" value="FKBP_C"/>
    <property type="match status" value="1"/>
</dbReference>
<dbReference type="InterPro" id="IPR046357">
    <property type="entry name" value="PPIase_dom_sf"/>
</dbReference>
<dbReference type="GO" id="GO:0043022">
    <property type="term" value="F:ribosome binding"/>
    <property type="evidence" value="ECO:0007669"/>
    <property type="project" value="TreeGrafter"/>
</dbReference>
<dbReference type="PIRSF" id="PIRSF003095">
    <property type="entry name" value="Trigger_factor"/>
    <property type="match status" value="1"/>
</dbReference>
<dbReference type="InterPro" id="IPR027304">
    <property type="entry name" value="Trigger_fact/SurA_dom_sf"/>
</dbReference>
<dbReference type="Pfam" id="PF05698">
    <property type="entry name" value="Trigger_C"/>
    <property type="match status" value="1"/>
</dbReference>
<evidence type="ECO:0000256" key="6">
    <source>
        <dbReference type="ARBA" id="ARBA00023235"/>
    </source>
</evidence>
<evidence type="ECO:0000256" key="5">
    <source>
        <dbReference type="ARBA" id="ARBA00023186"/>
    </source>
</evidence>
<proteinExistence type="inferred from homology"/>
<organism evidence="8">
    <name type="scientific">mine drainage metagenome</name>
    <dbReference type="NCBI Taxonomy" id="410659"/>
    <lineage>
        <taxon>unclassified sequences</taxon>
        <taxon>metagenomes</taxon>
        <taxon>ecological metagenomes</taxon>
    </lineage>
</organism>
<keyword evidence="6 8" id="KW-0413">Isomerase</keyword>
<dbReference type="SUPFAM" id="SSF109998">
    <property type="entry name" value="Triger factor/SurA peptide-binding domain-like"/>
    <property type="match status" value="1"/>
</dbReference>
<reference evidence="8" key="1">
    <citation type="submission" date="2018-10" db="EMBL/GenBank/DDBJ databases">
        <authorList>
            <person name="Plewniak F."/>
        </authorList>
    </citation>
    <scope>NUCLEOTIDE SEQUENCE</scope>
</reference>
<evidence type="ECO:0000313" key="8">
    <source>
        <dbReference type="EMBL" id="VAY88658.1"/>
    </source>
</evidence>
<sequence>MDNPHEHPLERRLQLALPLAIVRTLAEQRLKKLARTVRMQGFRPGKVPYRLVVQQYGVQVQDEVLNEMAQGRFGEAVRSQELRVAGPARFEAMPTEQADTFEFSAVFEVYPEVVVGEWTGYTIEKPVVVVSEEDIERTLDVLRRQRVRYEAVERVAQKEDRVLIDFTGTLEGVEFAGGKGQNVPLILGNGRFLADFEQALLGMSAGEEKTFPLVFPADYPSAELAGKTVSFHTQVREVAAPVLPELDENFLRSVGVTEGGVTELRQELRLNLEREVRQKIGTLVKEQVMEILLQVAPIPVPQVLVYNEIQRMRQNTQEEMQEQAPKRPVPEMPDTLFEASARRRVTLGLIVAELVKRAEISAGAQQVQELIEEMASAYERPEEVVQWYTQNPAQRQQVENLALEDAVVRWVCEQVSVKDVVRSFEDMTRSVQAG</sequence>
<dbReference type="HAMAP" id="MF_00303">
    <property type="entry name" value="Trigger_factor_Tig"/>
    <property type="match status" value="1"/>
</dbReference>
<evidence type="ECO:0000256" key="1">
    <source>
        <dbReference type="ARBA" id="ARBA00000971"/>
    </source>
</evidence>
<dbReference type="InterPro" id="IPR036611">
    <property type="entry name" value="Trigger_fac_ribosome-bd_sf"/>
</dbReference>
<dbReference type="InterPro" id="IPR005215">
    <property type="entry name" value="Trig_fac"/>
</dbReference>
<accession>A0A3P3ZP54</accession>
<dbReference type="PROSITE" id="PS50059">
    <property type="entry name" value="FKBP_PPIASE"/>
    <property type="match status" value="1"/>
</dbReference>
<name>A0A3P3ZP54_9ZZZZ</name>
<dbReference type="Gene3D" id="1.10.3120.10">
    <property type="entry name" value="Trigger factor, C-terminal domain"/>
    <property type="match status" value="1"/>
</dbReference>
<dbReference type="InterPro" id="IPR008880">
    <property type="entry name" value="Trigger_fac_C"/>
</dbReference>
<dbReference type="PANTHER" id="PTHR30560">
    <property type="entry name" value="TRIGGER FACTOR CHAPERONE AND PEPTIDYL-PROLYL CIS/TRANS ISOMERASE"/>
    <property type="match status" value="1"/>
</dbReference>
<dbReference type="EC" id="5.2.1.8" evidence="3"/>
<protein>
    <recommendedName>
        <fullName evidence="3">peptidylprolyl isomerase</fullName>
        <ecNumber evidence="3">5.2.1.8</ecNumber>
    </recommendedName>
</protein>
<dbReference type="SUPFAM" id="SSF54534">
    <property type="entry name" value="FKBP-like"/>
    <property type="match status" value="1"/>
</dbReference>